<dbReference type="PANTHER" id="PTHR45832">
    <property type="entry name" value="SERINE/THREONINE-PROTEIN KINASE SAMKA-RELATED-RELATED"/>
    <property type="match status" value="1"/>
</dbReference>
<feature type="region of interest" description="Disordered" evidence="4">
    <location>
        <begin position="345"/>
        <end position="376"/>
    </location>
</feature>
<comment type="caution">
    <text evidence="6">The sequence shown here is derived from an EMBL/GenBank/DDBJ whole genome shotgun (WGS) entry which is preliminary data.</text>
</comment>
<sequence length="2203" mass="231439">MLLVYVDDILVAAPKGGGIEGVKKELLNLFKGTDLGPAHHCLGIRISRSWEEGTITLDQERYAKEVLARFGMSDCNPAKTPMDQKASLRKAVDGEARADKKEFQAIVGCLAYLAQGTRPDLAYAVSTLGRFSSDPTETHRIAANRVLRYLKRTSGATLTFGGQKDGNVSLAGFVDSDWAADRDDRRSTSGFVFTVGGGAVSWGSRKQGAVALSTAEAEYVAAGVAGREALMLSGVLKAAGQDMGTVTVHCDNQAAIQLVKNPGSHHDRSKHIDIAHHWIRDKTQEGAFAFQYIPTDINPADAFTKPLGQIKHYQHAQAIGMALAAGAWRPGLEGDLEQPVHAAAKSARSSRSLRCSPRSSAHTEAQRRRLPRKLKAAPTLFSRVRVRLSLGSQGIGQLAEEMSNLGGYQSPAGGASLHSSKKLKGLRLPKSTLKWLKNATSPSSSGPPPASYTELQHPLHQFAQHSDSASAAGSGSLQPPWSNHPYAYAEPQHPQHHFAQPSDSASASGSGSLQPPWSNLPYTYTELQHPLRQLAQPSDSASVAGSGLLQYPWSNPSYAKGLPSLPSADRNPISQGWRKRSASVSGSLKDFKMNIAASVSMTNLNKLGGGGNKRAGSVSGHSDDDDNDVTRDGYSSSGEGKGGAGGFLGLGKNRVRKANAAYPPSASRTAALKGKQKERLSNQSNSQTNEHRSSLASGNSVSGGWTAPSPTGNSERNSQASSFTNGNVGNQIRYISSPSPNPYPQYSAPSTPSIHSVAQNAGNGVWNSNHHVLIPNGGSRRPSTASTGTNTGTTAGVAASPLTAILFDHAADSRSPSSSGRISAMQGAGAPTAAAVAAVAAASERARSGGSGSAFSMGGGSSPRVSDSPFTTPDMGFPNPYDNLAGGNRAGQNVAGDETIFGYGKPKYGPGPQKRKPPPLPPIETTLARPNNATSSASRELPPSPSSSSSDKLPFEQSDDESEDHSRAPRRGEDDQEEVLHSVNRKYSKRNHDQEQSGRASRASSNYSDVLNEGWMGLDSGWNEDQSGDEDISGLAKEIPLPPTFQTKGKKGKALAANGGWEAGDPSRLTFGASADSPLRGSPDDAPVGMSRMSSSSYSAARESAAARKGKRPASNVNERLAALRASNGSAISTMSRPSFSFSAPDEDTPPPPPPPPLPSIGKGASRLRSPSPPSRSPSAPKSKSPPPAAPPSLTLPKLSASIDGEDEDDWAANFISSLAFSSGRRGSIATNEGSARDRGPSKKKSSRSSRRLSKTMALAPSLRPIETARLSAASSTGSGSSGSHSPLQARNAARRRSSLMASASSPALLRLPMSVGESSASDTYDDLMSMPRSSFDTLHSPSSPSPPVISLGSSLRLMARESRGPTQLMPTLRKERELESARAPMPPSAARLASEFTIPRPSSEGDVTGKSSMQNHENRAPSAVTIAIPVSIPVPSPSTQPSATPSSAKESKGPTQPMPIPVPSPSTQRDVVGESNTHDYGSRALSVMTIAIPVPSPSTQPSATPNSAIKSRFALAEMTRSALKSGHTGTNGPSSSSGTNGLSSSPGANGLSSSPGSAAGTSTHPSGSMSTQLSRTSSTSRSGSASRNGGTRPRSRTQTHSRSESRVPASNYGGGKSVRELAGSIDIQHQASAIEASLANLRRSPSLSDGRRTPLLDGRRSPLDATGGWFDDIPDVPPMPSGIGLTAASQSFDEAETEPESHVETGAEASAEKEEASVQPETEAVIEPKPQKQQLSSPMALLLDLHQAIGPPSPTSTDSLPLPSPASSNDLPPPPPPKVAAPPSPSPTPVPEPMTPPSATVLRALPVIPATVGSVSGSTDSSYSTFSDIGAPRISIARWEGNTDARGSMTTATLSPGNSAARTSSEPMNWGSRSSSVSRSISPVTPKLLSQVLMYLGDHIRFEDPAAEYRNMDVVAQTGQGEVLLADSLPGKRTGRVRIELIKVLGVDESIPASKSNESGVSARIEGLDAEISIWKLAGQNCESIVRFHDAFFQPDSGIWLVQEVMIRSLYDLARNKRQNGGEGLEEPLIARVVSDVLDALLYLHANRIVHRDCRPENILLDASGQAKLTGFHYACELTADRSRRNSMRGSPYWMAPEVVKGKPYGTLVDVWSLGVILFEMLEGAPPRSEFPAARAMKLASKLGLPPLTHPSKFSAAAKEFLTACTEMSGDRRPSVEQLRTTAFVGMRCDRAQLAALVAQSG</sequence>
<dbReference type="InterPro" id="IPR043502">
    <property type="entry name" value="DNA/RNA_pol_sf"/>
</dbReference>
<dbReference type="GO" id="GO:0004672">
    <property type="term" value="F:protein kinase activity"/>
    <property type="evidence" value="ECO:0007669"/>
    <property type="project" value="InterPro"/>
</dbReference>
<evidence type="ECO:0000313" key="7">
    <source>
        <dbReference type="Proteomes" id="UP000077684"/>
    </source>
</evidence>
<keyword evidence="7" id="KW-1185">Reference proteome</keyword>
<feature type="region of interest" description="Disordered" evidence="4">
    <location>
        <begin position="1493"/>
        <end position="1625"/>
    </location>
</feature>
<feature type="compositionally biased region" description="Gly residues" evidence="4">
    <location>
        <begin position="849"/>
        <end position="861"/>
    </location>
</feature>
<keyword evidence="2" id="KW-0547">Nucleotide-binding</keyword>
<dbReference type="SUPFAM" id="SSF56112">
    <property type="entry name" value="Protein kinase-like (PK-like)"/>
    <property type="match status" value="1"/>
</dbReference>
<feature type="compositionally biased region" description="Low complexity" evidence="4">
    <location>
        <begin position="1299"/>
        <end position="1315"/>
    </location>
</feature>
<accession>A0A8X7MWS6</accession>
<feature type="compositionally biased region" description="Polar residues" evidence="4">
    <location>
        <begin position="1466"/>
        <end position="1476"/>
    </location>
</feature>
<feature type="compositionally biased region" description="Basic and acidic residues" evidence="4">
    <location>
        <begin position="1650"/>
        <end position="1663"/>
    </location>
</feature>
<dbReference type="Pfam" id="PF00069">
    <property type="entry name" value="Pkinase"/>
    <property type="match status" value="1"/>
</dbReference>
<feature type="compositionally biased region" description="Basic and acidic residues" evidence="4">
    <location>
        <begin position="964"/>
        <end position="973"/>
    </location>
</feature>
<feature type="compositionally biased region" description="Low complexity" evidence="4">
    <location>
        <begin position="1272"/>
        <end position="1292"/>
    </location>
</feature>
<proteinExistence type="inferred from homology"/>
<feature type="compositionally biased region" description="Polar residues" evidence="4">
    <location>
        <begin position="1498"/>
        <end position="1510"/>
    </location>
</feature>
<feature type="compositionally biased region" description="Low complexity" evidence="4">
    <location>
        <begin position="1526"/>
        <end position="1593"/>
    </location>
</feature>
<feature type="region of interest" description="Disordered" evidence="4">
    <location>
        <begin position="775"/>
        <end position="795"/>
    </location>
</feature>
<feature type="compositionally biased region" description="Low complexity" evidence="4">
    <location>
        <begin position="1756"/>
        <end position="1771"/>
    </location>
</feature>
<feature type="compositionally biased region" description="Low complexity" evidence="4">
    <location>
        <begin position="1192"/>
        <end position="1202"/>
    </location>
</feature>
<dbReference type="PANTHER" id="PTHR45832:SF22">
    <property type="entry name" value="SERINE_THREONINE-PROTEIN KINASE SAMKA-RELATED"/>
    <property type="match status" value="1"/>
</dbReference>
<dbReference type="InterPro" id="IPR011009">
    <property type="entry name" value="Kinase-like_dom_sf"/>
</dbReference>
<dbReference type="Pfam" id="PF07727">
    <property type="entry name" value="RVT_2"/>
    <property type="match status" value="1"/>
</dbReference>
<reference evidence="6" key="2">
    <citation type="journal article" date="2019" name="IMA Fungus">
        <title>Genome sequencing and comparison of five Tilletia species to identify candidate genes for the detection of regulated species infecting wheat.</title>
        <authorList>
            <person name="Nguyen H.D.T."/>
            <person name="Sultana T."/>
            <person name="Kesanakurti P."/>
            <person name="Hambleton S."/>
        </authorList>
    </citation>
    <scope>NUCLEOTIDE SEQUENCE</scope>
    <source>
        <strain evidence="6">DAOMC 236426</strain>
    </source>
</reference>
<dbReference type="InterPro" id="IPR051931">
    <property type="entry name" value="PAK3-like"/>
</dbReference>
<feature type="compositionally biased region" description="Polar residues" evidence="4">
    <location>
        <begin position="1127"/>
        <end position="1142"/>
    </location>
</feature>
<feature type="compositionally biased region" description="Low complexity" evidence="4">
    <location>
        <begin position="1440"/>
        <end position="1449"/>
    </location>
</feature>
<feature type="domain" description="Protein kinase" evidence="5">
    <location>
        <begin position="1910"/>
        <end position="2186"/>
    </location>
</feature>
<feature type="region of interest" description="Disordered" evidence="4">
    <location>
        <begin position="603"/>
        <end position="753"/>
    </location>
</feature>
<evidence type="ECO:0000256" key="1">
    <source>
        <dbReference type="ARBA" id="ARBA00008874"/>
    </source>
</evidence>
<feature type="compositionally biased region" description="Pro residues" evidence="4">
    <location>
        <begin position="1150"/>
        <end position="1159"/>
    </location>
</feature>
<feature type="region of interest" description="Disordered" evidence="4">
    <location>
        <begin position="561"/>
        <end position="584"/>
    </location>
</feature>
<feature type="compositionally biased region" description="Low complexity" evidence="4">
    <location>
        <begin position="783"/>
        <end position="795"/>
    </location>
</feature>
<feature type="compositionally biased region" description="Gly residues" evidence="4">
    <location>
        <begin position="639"/>
        <end position="649"/>
    </location>
</feature>
<dbReference type="SUPFAM" id="SSF56672">
    <property type="entry name" value="DNA/RNA polymerases"/>
    <property type="match status" value="1"/>
</dbReference>
<dbReference type="Gene3D" id="1.10.510.10">
    <property type="entry name" value="Transferase(Phosphotransferase) domain 1"/>
    <property type="match status" value="1"/>
</dbReference>
<evidence type="ECO:0000256" key="2">
    <source>
        <dbReference type="ARBA" id="ARBA00022741"/>
    </source>
</evidence>
<dbReference type="Proteomes" id="UP000077684">
    <property type="component" value="Unassembled WGS sequence"/>
</dbReference>
<feature type="compositionally biased region" description="Low complexity" evidence="4">
    <location>
        <begin position="935"/>
        <end position="950"/>
    </location>
</feature>
<evidence type="ECO:0000256" key="3">
    <source>
        <dbReference type="ARBA" id="ARBA00022840"/>
    </source>
</evidence>
<feature type="compositionally biased region" description="Low complexity" evidence="4">
    <location>
        <begin position="902"/>
        <end position="912"/>
    </location>
</feature>
<dbReference type="CDD" id="cd09272">
    <property type="entry name" value="RNase_HI_RT_Ty1"/>
    <property type="match status" value="1"/>
</dbReference>
<keyword evidence="3" id="KW-0067">ATP-binding</keyword>
<dbReference type="InterPro" id="IPR013103">
    <property type="entry name" value="RVT_2"/>
</dbReference>
<feature type="compositionally biased region" description="Low complexity" evidence="4">
    <location>
        <begin position="502"/>
        <end position="512"/>
    </location>
</feature>
<feature type="region of interest" description="Disordered" evidence="4">
    <location>
        <begin position="848"/>
        <end position="1205"/>
    </location>
</feature>
<protein>
    <recommendedName>
        <fullName evidence="5">Protein kinase domain-containing protein</fullName>
    </recommendedName>
</protein>
<feature type="region of interest" description="Disordered" evidence="4">
    <location>
        <begin position="1223"/>
        <end position="1481"/>
    </location>
</feature>
<feature type="compositionally biased region" description="Polar residues" evidence="4">
    <location>
        <begin position="681"/>
        <end position="730"/>
    </location>
</feature>
<organism evidence="6 7">
    <name type="scientific">Tilletia controversa</name>
    <name type="common">dwarf bunt fungus</name>
    <dbReference type="NCBI Taxonomy" id="13291"/>
    <lineage>
        <taxon>Eukaryota</taxon>
        <taxon>Fungi</taxon>
        <taxon>Dikarya</taxon>
        <taxon>Basidiomycota</taxon>
        <taxon>Ustilaginomycotina</taxon>
        <taxon>Exobasidiomycetes</taxon>
        <taxon>Tilletiales</taxon>
        <taxon>Tilletiaceae</taxon>
        <taxon>Tilletia</taxon>
    </lineage>
</organism>
<evidence type="ECO:0000313" key="6">
    <source>
        <dbReference type="EMBL" id="KAE8251252.1"/>
    </source>
</evidence>
<feature type="compositionally biased region" description="Basic and acidic residues" evidence="4">
    <location>
        <begin position="1700"/>
        <end position="1717"/>
    </location>
</feature>
<feature type="compositionally biased region" description="Low complexity" evidence="4">
    <location>
        <begin position="734"/>
        <end position="750"/>
    </location>
</feature>
<feature type="compositionally biased region" description="Polar residues" evidence="4">
    <location>
        <begin position="1849"/>
        <end position="1868"/>
    </location>
</feature>
<gene>
    <name evidence="6" type="ORF">A4X06_0g2759</name>
</gene>
<evidence type="ECO:0000259" key="5">
    <source>
        <dbReference type="PROSITE" id="PS50011"/>
    </source>
</evidence>
<feature type="compositionally biased region" description="Basic residues" evidence="4">
    <location>
        <begin position="1242"/>
        <end position="1254"/>
    </location>
</feature>
<feature type="region of interest" description="Disordered" evidence="4">
    <location>
        <begin position="1849"/>
        <end position="1878"/>
    </location>
</feature>
<dbReference type="GO" id="GO:0005524">
    <property type="term" value="F:ATP binding"/>
    <property type="evidence" value="ECO:0007669"/>
    <property type="project" value="UniProtKB-KW"/>
</dbReference>
<reference evidence="6" key="1">
    <citation type="submission" date="2016-04" db="EMBL/GenBank/DDBJ databases">
        <authorList>
            <person name="Nguyen H.D."/>
            <person name="Samba Siva P."/>
            <person name="Cullis J."/>
            <person name="Levesque C.A."/>
            <person name="Hambleton S."/>
        </authorList>
    </citation>
    <scope>NUCLEOTIDE SEQUENCE</scope>
    <source>
        <strain evidence="6">DAOMC 236426</strain>
    </source>
</reference>
<feature type="compositionally biased region" description="Low complexity" evidence="4">
    <location>
        <begin position="1091"/>
        <end position="1104"/>
    </location>
</feature>
<dbReference type="EMBL" id="LWDE02000225">
    <property type="protein sequence ID" value="KAE8251252.1"/>
    <property type="molecule type" value="Genomic_DNA"/>
</dbReference>
<feature type="compositionally biased region" description="Low complexity" evidence="4">
    <location>
        <begin position="345"/>
        <end position="360"/>
    </location>
</feature>
<feature type="compositionally biased region" description="Pro residues" evidence="4">
    <location>
        <begin position="1772"/>
        <end position="1797"/>
    </location>
</feature>
<dbReference type="InterPro" id="IPR000719">
    <property type="entry name" value="Prot_kinase_dom"/>
</dbReference>
<feature type="region of interest" description="Disordered" evidence="4">
    <location>
        <begin position="463"/>
        <end position="513"/>
    </location>
</feature>
<dbReference type="PROSITE" id="PS50011">
    <property type="entry name" value="PROTEIN_KINASE_DOM"/>
    <property type="match status" value="1"/>
</dbReference>
<feature type="compositionally biased region" description="Polar residues" evidence="4">
    <location>
        <begin position="997"/>
        <end position="1009"/>
    </location>
</feature>
<feature type="compositionally biased region" description="Low complexity" evidence="4">
    <location>
        <begin position="466"/>
        <end position="476"/>
    </location>
</feature>
<evidence type="ECO:0000256" key="4">
    <source>
        <dbReference type="SAM" id="MobiDB-lite"/>
    </source>
</evidence>
<name>A0A8X7MWS6_9BASI</name>
<comment type="similarity">
    <text evidence="1">Belongs to the protein kinase superfamily. STE Ser/Thr protein kinase family. STE20 subfamily.</text>
</comment>
<feature type="region of interest" description="Disordered" evidence="4">
    <location>
        <begin position="1639"/>
        <end position="1799"/>
    </location>
</feature>